<dbReference type="Pfam" id="PF01066">
    <property type="entry name" value="CDP-OH_P_transf"/>
    <property type="match status" value="1"/>
</dbReference>
<evidence type="ECO:0000313" key="4">
    <source>
        <dbReference type="EMBL" id="MBB2185689.1"/>
    </source>
</evidence>
<dbReference type="InterPro" id="IPR043130">
    <property type="entry name" value="CDP-OH_PTrfase_TM_dom"/>
</dbReference>
<dbReference type="InterPro" id="IPR048254">
    <property type="entry name" value="CDP_ALCOHOL_P_TRANSF_CS"/>
</dbReference>
<reference evidence="5 6" key="1">
    <citation type="submission" date="2018-07" db="EMBL/GenBank/DDBJ databases">
        <title>Genomic Encyclopedia of Type Strains, Phase IV (KMG-IV): sequencing the most valuable type-strain genomes for metagenomic binning, comparative biology and taxonomic classification.</title>
        <authorList>
            <person name="Goeker M."/>
        </authorList>
    </citation>
    <scope>NUCLEOTIDE SEQUENCE [LARGE SCALE GENOMIC DNA]</scope>
    <source>
        <strain evidence="5 6">DSM 5603</strain>
    </source>
</reference>
<evidence type="ECO:0000313" key="7">
    <source>
        <dbReference type="Proteomes" id="UP000562982"/>
    </source>
</evidence>
<reference evidence="4 7" key="2">
    <citation type="submission" date="2020-04" db="EMBL/GenBank/DDBJ databases">
        <title>Description of novel Gluconacetobacter.</title>
        <authorList>
            <person name="Sombolestani A."/>
        </authorList>
    </citation>
    <scope>NUCLEOTIDE SEQUENCE [LARGE SCALE GENOMIC DNA]</scope>
    <source>
        <strain evidence="4 7">LMG 1382</strain>
    </source>
</reference>
<keyword evidence="3" id="KW-0472">Membrane</keyword>
<sequence>MDHPCSYGAGDQGNKGAIVLQQTDPVRRTSEIEELTNLYVIHPVSGWLTRHFARLGVAPNAVSLGGMTAGLLAGVAYHHVGDWRFAVAGFLLMVVWHVMDGADGQLARLTGKQSQTGKILDGICDYVTFVSVYVGLALALSALYGAWVWALVVLAGGCHAVQSAAYERQRQDYNFWGWARGSAPVARAKVASGRRVGDLLFGLYNRLEALTASGGEAGLNQRLTVLLAAHPDRAPVIRQAYREAFAPLLRGWSILSANYRTIGIFLCVICRVPLAYFVFEIVGFTAILMLLLARQRMCDGAFMAGLDGLAGDVPCPGERRRDQAVFAVEAEASLVP</sequence>
<evidence type="ECO:0000313" key="6">
    <source>
        <dbReference type="Proteomes" id="UP000254958"/>
    </source>
</evidence>
<feature type="transmembrane region" description="Helical" evidence="3">
    <location>
        <begin position="119"/>
        <end position="140"/>
    </location>
</feature>
<keyword evidence="6" id="KW-1185">Reference proteome</keyword>
<comment type="caution">
    <text evidence="5">The sequence shown here is derived from an EMBL/GenBank/DDBJ whole genome shotgun (WGS) entry which is preliminary data.</text>
</comment>
<evidence type="ECO:0000256" key="3">
    <source>
        <dbReference type="SAM" id="Phobius"/>
    </source>
</evidence>
<keyword evidence="3" id="KW-0812">Transmembrane</keyword>
<dbReference type="RefSeq" id="WP_114726364.1">
    <property type="nucleotide sequence ID" value="NZ_BJMI01000001.1"/>
</dbReference>
<feature type="transmembrane region" description="Helical" evidence="3">
    <location>
        <begin position="57"/>
        <end position="77"/>
    </location>
</feature>
<dbReference type="Proteomes" id="UP000254958">
    <property type="component" value="Unassembled WGS sequence"/>
</dbReference>
<feature type="transmembrane region" description="Helical" evidence="3">
    <location>
        <begin position="83"/>
        <end position="99"/>
    </location>
</feature>
<evidence type="ECO:0000313" key="5">
    <source>
        <dbReference type="EMBL" id="RDI39496.1"/>
    </source>
</evidence>
<dbReference type="GO" id="GO:0016020">
    <property type="term" value="C:membrane"/>
    <property type="evidence" value="ECO:0007669"/>
    <property type="project" value="InterPro"/>
</dbReference>
<dbReference type="Proteomes" id="UP000562982">
    <property type="component" value="Unassembled WGS sequence"/>
</dbReference>
<organism evidence="5 6">
    <name type="scientific">Gluconacetobacter liquefaciens</name>
    <name type="common">Acetobacter liquefaciens</name>
    <dbReference type="NCBI Taxonomy" id="89584"/>
    <lineage>
        <taxon>Bacteria</taxon>
        <taxon>Pseudomonadati</taxon>
        <taxon>Pseudomonadota</taxon>
        <taxon>Alphaproteobacteria</taxon>
        <taxon>Acetobacterales</taxon>
        <taxon>Acetobacteraceae</taxon>
        <taxon>Gluconacetobacter</taxon>
    </lineage>
</organism>
<dbReference type="AlphaFoldDB" id="A0A370G8P0"/>
<dbReference type="InterPro" id="IPR000462">
    <property type="entry name" value="CDP-OH_P_trans"/>
</dbReference>
<proteinExistence type="inferred from homology"/>
<name>A0A370G8P0_GLULI</name>
<evidence type="ECO:0000256" key="2">
    <source>
        <dbReference type="RuleBase" id="RU003750"/>
    </source>
</evidence>
<dbReference type="PROSITE" id="PS00379">
    <property type="entry name" value="CDP_ALCOHOL_P_TRANSF"/>
    <property type="match status" value="1"/>
</dbReference>
<accession>A0A370G8P0</accession>
<dbReference type="GO" id="GO:0008654">
    <property type="term" value="P:phospholipid biosynthetic process"/>
    <property type="evidence" value="ECO:0007669"/>
    <property type="project" value="InterPro"/>
</dbReference>
<dbReference type="EMBL" id="QQAW01000002">
    <property type="protein sequence ID" value="RDI39496.1"/>
    <property type="molecule type" value="Genomic_DNA"/>
</dbReference>
<dbReference type="Gene3D" id="1.20.120.1760">
    <property type="match status" value="1"/>
</dbReference>
<comment type="similarity">
    <text evidence="2">Belongs to the CDP-alcohol phosphatidyltransferase class-I family.</text>
</comment>
<feature type="transmembrane region" description="Helical" evidence="3">
    <location>
        <begin position="274"/>
        <end position="293"/>
    </location>
</feature>
<protein>
    <submittedName>
        <fullName evidence="4">CDP-alcohol phosphatidyltransferase family protein</fullName>
    </submittedName>
    <submittedName>
        <fullName evidence="5">CDP-alcohol phosphatidyltransferase-like enzyme</fullName>
    </submittedName>
</protein>
<keyword evidence="1 2" id="KW-0808">Transferase</keyword>
<dbReference type="EMBL" id="JABEQI010000002">
    <property type="protein sequence ID" value="MBB2185689.1"/>
    <property type="molecule type" value="Genomic_DNA"/>
</dbReference>
<keyword evidence="3" id="KW-1133">Transmembrane helix</keyword>
<dbReference type="OrthoDB" id="7390033at2"/>
<dbReference type="GO" id="GO:0016780">
    <property type="term" value="F:phosphotransferase activity, for other substituted phosphate groups"/>
    <property type="evidence" value="ECO:0007669"/>
    <property type="project" value="InterPro"/>
</dbReference>
<evidence type="ECO:0000256" key="1">
    <source>
        <dbReference type="ARBA" id="ARBA00022679"/>
    </source>
</evidence>
<gene>
    <name evidence="5" type="ORF">C7453_102286</name>
    <name evidence="4" type="ORF">HLH32_04700</name>
</gene>